<accession>A0A8J6L7E1</accession>
<comment type="caution">
    <text evidence="3">The sequence shown here is derived from an EMBL/GenBank/DDBJ whole genome shotgun (WGS) entry which is preliminary data.</text>
</comment>
<organism evidence="3 4">
    <name type="scientific">Tenebrio molitor</name>
    <name type="common">Yellow mealworm beetle</name>
    <dbReference type="NCBI Taxonomy" id="7067"/>
    <lineage>
        <taxon>Eukaryota</taxon>
        <taxon>Metazoa</taxon>
        <taxon>Ecdysozoa</taxon>
        <taxon>Arthropoda</taxon>
        <taxon>Hexapoda</taxon>
        <taxon>Insecta</taxon>
        <taxon>Pterygota</taxon>
        <taxon>Neoptera</taxon>
        <taxon>Endopterygota</taxon>
        <taxon>Coleoptera</taxon>
        <taxon>Polyphaga</taxon>
        <taxon>Cucujiformia</taxon>
        <taxon>Tenebrionidae</taxon>
        <taxon>Tenebrio</taxon>
    </lineage>
</organism>
<protein>
    <recommendedName>
        <fullName evidence="2">DUF5641 domain-containing protein</fullName>
    </recommendedName>
</protein>
<dbReference type="Pfam" id="PF18701">
    <property type="entry name" value="DUF5641"/>
    <property type="match status" value="1"/>
</dbReference>
<evidence type="ECO:0000313" key="4">
    <source>
        <dbReference type="Proteomes" id="UP000719412"/>
    </source>
</evidence>
<dbReference type="Proteomes" id="UP000719412">
    <property type="component" value="Unassembled WGS sequence"/>
</dbReference>
<name>A0A8J6L7E1_TENMO</name>
<evidence type="ECO:0000256" key="1">
    <source>
        <dbReference type="SAM" id="MobiDB-lite"/>
    </source>
</evidence>
<feature type="compositionally biased region" description="Polar residues" evidence="1">
    <location>
        <begin position="1"/>
        <end position="31"/>
    </location>
</feature>
<feature type="compositionally biased region" description="Polar residues" evidence="1">
    <location>
        <begin position="52"/>
        <end position="61"/>
    </location>
</feature>
<sequence length="223" mass="25306">MPMEDGQQTLKLANPAFQSNQQTQRSSQISEPSVPVEFGNRVPQGESRGHNKQQSQDSAIPGIESTTIQISTKSPNDLTPLTPGHFLIGEALTAPVESNVAQVNLNWLSRWQRIEQLRQHFWMRWSKEYMTQSTYSREEGNGWEKDRRNKIPNVKIRQTIAQESVGDLVLLVEENLPPLNWKMGRIIEVHPGKDNRVRVVTVKTASGTTKRTVNKVCVLPKDE</sequence>
<gene>
    <name evidence="3" type="ORF">GEV33_014133</name>
</gene>
<evidence type="ECO:0000313" key="3">
    <source>
        <dbReference type="EMBL" id="KAH0808658.1"/>
    </source>
</evidence>
<evidence type="ECO:0000259" key="2">
    <source>
        <dbReference type="Pfam" id="PF18701"/>
    </source>
</evidence>
<keyword evidence="4" id="KW-1185">Reference proteome</keyword>
<dbReference type="EMBL" id="JABDTM020028618">
    <property type="protein sequence ID" value="KAH0808658.1"/>
    <property type="molecule type" value="Genomic_DNA"/>
</dbReference>
<dbReference type="PANTHER" id="PTHR47331">
    <property type="entry name" value="PHD-TYPE DOMAIN-CONTAINING PROTEIN"/>
    <property type="match status" value="1"/>
</dbReference>
<dbReference type="AlphaFoldDB" id="A0A8J6L7E1"/>
<dbReference type="PANTHER" id="PTHR47331:SF5">
    <property type="entry name" value="RIBONUCLEASE H"/>
    <property type="match status" value="1"/>
</dbReference>
<feature type="domain" description="DUF5641" evidence="2">
    <location>
        <begin position="109"/>
        <end position="219"/>
    </location>
</feature>
<proteinExistence type="predicted"/>
<feature type="region of interest" description="Disordered" evidence="1">
    <location>
        <begin position="1"/>
        <end position="61"/>
    </location>
</feature>
<reference evidence="3" key="1">
    <citation type="journal article" date="2020" name="J Insects Food Feed">
        <title>The yellow mealworm (Tenebrio molitor) genome: a resource for the emerging insects as food and feed industry.</title>
        <authorList>
            <person name="Eriksson T."/>
            <person name="Andere A."/>
            <person name="Kelstrup H."/>
            <person name="Emery V."/>
            <person name="Picard C."/>
        </authorList>
    </citation>
    <scope>NUCLEOTIDE SEQUENCE</scope>
    <source>
        <strain evidence="3">Stoneville</strain>
        <tissue evidence="3">Whole head</tissue>
    </source>
</reference>
<dbReference type="InterPro" id="IPR040676">
    <property type="entry name" value="DUF5641"/>
</dbReference>
<reference evidence="3" key="2">
    <citation type="submission" date="2021-08" db="EMBL/GenBank/DDBJ databases">
        <authorList>
            <person name="Eriksson T."/>
        </authorList>
    </citation>
    <scope>NUCLEOTIDE SEQUENCE</scope>
    <source>
        <strain evidence="3">Stoneville</strain>
        <tissue evidence="3">Whole head</tissue>
    </source>
</reference>